<dbReference type="InterPro" id="IPR004276">
    <property type="entry name" value="GlycoTrans_28_N"/>
</dbReference>
<organism evidence="3 4">
    <name type="scientific">Antrihabitans stalagmiti</name>
    <dbReference type="NCBI Taxonomy" id="2799499"/>
    <lineage>
        <taxon>Bacteria</taxon>
        <taxon>Bacillati</taxon>
        <taxon>Actinomycetota</taxon>
        <taxon>Actinomycetes</taxon>
        <taxon>Mycobacteriales</taxon>
        <taxon>Nocardiaceae</taxon>
        <taxon>Antrihabitans</taxon>
    </lineage>
</organism>
<dbReference type="GO" id="GO:0016758">
    <property type="term" value="F:hexosyltransferase activity"/>
    <property type="evidence" value="ECO:0007669"/>
    <property type="project" value="InterPro"/>
</dbReference>
<reference evidence="3" key="1">
    <citation type="submission" date="2020-12" db="EMBL/GenBank/DDBJ databases">
        <title>Antrihabitans popcorni sp. nov. and Antrihabitans auranticaus sp. nov., isolated from a larva cave.</title>
        <authorList>
            <person name="Lee S.D."/>
            <person name="Kim I.S."/>
        </authorList>
    </citation>
    <scope>NUCLEOTIDE SEQUENCE</scope>
    <source>
        <strain evidence="3">YC3-6</strain>
    </source>
</reference>
<comment type="caution">
    <text evidence="3">The sequence shown here is derived from an EMBL/GenBank/DDBJ whole genome shotgun (WGS) entry which is preliminary data.</text>
</comment>
<dbReference type="GO" id="GO:0005975">
    <property type="term" value="P:carbohydrate metabolic process"/>
    <property type="evidence" value="ECO:0007669"/>
    <property type="project" value="InterPro"/>
</dbReference>
<dbReference type="InterPro" id="IPR002213">
    <property type="entry name" value="UDP_glucos_trans"/>
</dbReference>
<keyword evidence="4" id="KW-1185">Reference proteome</keyword>
<dbReference type="InterPro" id="IPR010610">
    <property type="entry name" value="EryCIII-like_C"/>
</dbReference>
<dbReference type="PANTHER" id="PTHR48050">
    <property type="entry name" value="STEROL 3-BETA-GLUCOSYLTRANSFERASE"/>
    <property type="match status" value="1"/>
</dbReference>
<dbReference type="AlphaFoldDB" id="A0A934U0W9"/>
<proteinExistence type="predicted"/>
<accession>A0A934U0W9</accession>
<dbReference type="Pfam" id="PF06722">
    <property type="entry name" value="EryCIII-like_C"/>
    <property type="match status" value="1"/>
</dbReference>
<dbReference type="CDD" id="cd03784">
    <property type="entry name" value="GT1_Gtf-like"/>
    <property type="match status" value="1"/>
</dbReference>
<dbReference type="EMBL" id="JAEMNV010000001">
    <property type="protein sequence ID" value="MBJ8338144.1"/>
    <property type="molecule type" value="Genomic_DNA"/>
</dbReference>
<evidence type="ECO:0000259" key="2">
    <source>
        <dbReference type="Pfam" id="PF06722"/>
    </source>
</evidence>
<dbReference type="SUPFAM" id="SSF53756">
    <property type="entry name" value="UDP-Glycosyltransferase/glycogen phosphorylase"/>
    <property type="match status" value="1"/>
</dbReference>
<dbReference type="PANTHER" id="PTHR48050:SF13">
    <property type="entry name" value="STEROL 3-BETA-GLUCOSYLTRANSFERASE UGT80A2"/>
    <property type="match status" value="1"/>
</dbReference>
<name>A0A934U0W9_9NOCA</name>
<dbReference type="GO" id="GO:0033072">
    <property type="term" value="P:vancomycin biosynthetic process"/>
    <property type="evidence" value="ECO:0007669"/>
    <property type="project" value="UniProtKB-ARBA"/>
</dbReference>
<dbReference type="FunFam" id="3.40.50.2000:FF:000009">
    <property type="entry name" value="Sterol 3-beta-glucosyltransferase UGT80A2"/>
    <property type="match status" value="1"/>
</dbReference>
<feature type="domain" description="Glycosyltransferase family 28 N-terminal" evidence="1">
    <location>
        <begin position="5"/>
        <end position="130"/>
    </location>
</feature>
<feature type="domain" description="Erythromycin biosynthesis protein CIII-like C-terminal" evidence="2">
    <location>
        <begin position="297"/>
        <end position="399"/>
    </location>
</feature>
<evidence type="ECO:0000313" key="3">
    <source>
        <dbReference type="EMBL" id="MBJ8338144.1"/>
    </source>
</evidence>
<dbReference type="Pfam" id="PF03033">
    <property type="entry name" value="Glyco_transf_28"/>
    <property type="match status" value="1"/>
</dbReference>
<dbReference type="GO" id="GO:0008194">
    <property type="term" value="F:UDP-glycosyltransferase activity"/>
    <property type="evidence" value="ECO:0007669"/>
    <property type="project" value="InterPro"/>
</dbReference>
<dbReference type="InterPro" id="IPR050426">
    <property type="entry name" value="Glycosyltransferase_28"/>
</dbReference>
<evidence type="ECO:0000313" key="4">
    <source>
        <dbReference type="Proteomes" id="UP000655868"/>
    </source>
</evidence>
<dbReference type="Proteomes" id="UP000655868">
    <property type="component" value="Unassembled WGS sequence"/>
</dbReference>
<evidence type="ECO:0000259" key="1">
    <source>
        <dbReference type="Pfam" id="PF03033"/>
    </source>
</evidence>
<gene>
    <name evidence="3" type="ORF">JGU71_04530</name>
</gene>
<protein>
    <submittedName>
        <fullName evidence="3">Glycosyltransferase family 1 protein</fullName>
    </submittedName>
</protein>
<dbReference type="RefSeq" id="WP_199702680.1">
    <property type="nucleotide sequence ID" value="NZ_JAEMNV010000001.1"/>
</dbReference>
<sequence>MRTVVIPAFGPLGDVDPFVALGIRLRGAGHRVVIATTRAFEDRVTGAGLEYRPLPRDIEAETRKSAMAQRMLEGQRVRPSRKLVQDMVEDMRAVAFAVIDVSFDADLLLVPAPVSLFGFHIAEGFDIPAIGVFLQPLAPTGDFPPPMAGTRSFGRDANRAMGKLLAVGEQPFLSLINDVRAAFGLAPVSLREHIRKRLDDWHVLHGFSAEVVARPSDWRAGLEVAGYWWPPSVPTWTPPQELVEFLAAGPPPVFVGLGSTATEAGDRYSRIVCSALRRAGKRGVVDSGWARLRGDGPDMITVGDVPHAWLFPRVSAVVHHAGAGTTAAGLRAGVPAVPLPAIGDQPFWAKRLHSLGVAPAVIQRKDLTVERLADAVVAATSDPRYRERAMTISARLQAEDGAVAVLEAVEERLR</sequence>
<dbReference type="Gene3D" id="3.40.50.2000">
    <property type="entry name" value="Glycogen Phosphorylase B"/>
    <property type="match status" value="2"/>
</dbReference>